<feature type="domain" description="Thioredoxin" evidence="1">
    <location>
        <begin position="327"/>
        <end position="479"/>
    </location>
</feature>
<protein>
    <submittedName>
        <fullName evidence="2">DUF5106 domain-containing protein</fullName>
    </submittedName>
</protein>
<reference evidence="2 3" key="1">
    <citation type="submission" date="2019-09" db="EMBL/GenBank/DDBJ databases">
        <title>Complete genome sequence of Arachidicoccus sp. B3-10 isolated from apple orchard soil.</title>
        <authorList>
            <person name="Kim H.S."/>
            <person name="Han K.-I."/>
            <person name="Suh M.K."/>
            <person name="Lee K.C."/>
            <person name="Eom M.K."/>
            <person name="Kim J.-S."/>
            <person name="Kang S.W."/>
            <person name="Sin Y."/>
            <person name="Lee J.-S."/>
        </authorList>
    </citation>
    <scope>NUCLEOTIDE SEQUENCE [LARGE SCALE GENOMIC DNA]</scope>
    <source>
        <strain evidence="2 3">B3-10</strain>
    </source>
</reference>
<dbReference type="InterPro" id="IPR013766">
    <property type="entry name" value="Thioredoxin_domain"/>
</dbReference>
<dbReference type="AlphaFoldDB" id="A0A5P2FXL8"/>
<organism evidence="2 3">
    <name type="scientific">Rhizosphaericola mali</name>
    <dbReference type="NCBI Taxonomy" id="2545455"/>
    <lineage>
        <taxon>Bacteria</taxon>
        <taxon>Pseudomonadati</taxon>
        <taxon>Bacteroidota</taxon>
        <taxon>Chitinophagia</taxon>
        <taxon>Chitinophagales</taxon>
        <taxon>Chitinophagaceae</taxon>
        <taxon>Rhizosphaericola</taxon>
    </lineage>
</organism>
<evidence type="ECO:0000259" key="1">
    <source>
        <dbReference type="PROSITE" id="PS51352"/>
    </source>
</evidence>
<keyword evidence="3" id="KW-1185">Reference proteome</keyword>
<dbReference type="InterPro" id="IPR036249">
    <property type="entry name" value="Thioredoxin-like_sf"/>
</dbReference>
<dbReference type="InterPro" id="IPR033395">
    <property type="entry name" value="DUF5106"/>
</dbReference>
<dbReference type="PROSITE" id="PS51352">
    <property type="entry name" value="THIOREDOXIN_2"/>
    <property type="match status" value="1"/>
</dbReference>
<accession>A0A5P2FXL8</accession>
<dbReference type="Pfam" id="PF17127">
    <property type="entry name" value="DUF5106"/>
    <property type="match status" value="1"/>
</dbReference>
<dbReference type="InterPro" id="IPR050553">
    <property type="entry name" value="Thioredoxin_ResA/DsbE_sf"/>
</dbReference>
<dbReference type="GO" id="GO:0016209">
    <property type="term" value="F:antioxidant activity"/>
    <property type="evidence" value="ECO:0007669"/>
    <property type="project" value="InterPro"/>
</dbReference>
<dbReference type="GO" id="GO:0016491">
    <property type="term" value="F:oxidoreductase activity"/>
    <property type="evidence" value="ECO:0007669"/>
    <property type="project" value="InterPro"/>
</dbReference>
<dbReference type="KEGG" id="arac:E0W69_003070"/>
<dbReference type="CDD" id="cd02966">
    <property type="entry name" value="TlpA_like_family"/>
    <property type="match status" value="1"/>
</dbReference>
<dbReference type="SUPFAM" id="SSF52833">
    <property type="entry name" value="Thioredoxin-like"/>
    <property type="match status" value="1"/>
</dbReference>
<evidence type="ECO:0000313" key="2">
    <source>
        <dbReference type="EMBL" id="QES87687.1"/>
    </source>
</evidence>
<dbReference type="PANTHER" id="PTHR42852:SF13">
    <property type="entry name" value="PROTEIN DIPZ"/>
    <property type="match status" value="1"/>
</dbReference>
<gene>
    <name evidence="2" type="ORF">E0W69_003070</name>
</gene>
<dbReference type="Proteomes" id="UP000292424">
    <property type="component" value="Chromosome"/>
</dbReference>
<evidence type="ECO:0000313" key="3">
    <source>
        <dbReference type="Proteomes" id="UP000292424"/>
    </source>
</evidence>
<proteinExistence type="predicted"/>
<name>A0A5P2FXL8_9BACT</name>
<dbReference type="PANTHER" id="PTHR42852">
    <property type="entry name" value="THIOL:DISULFIDE INTERCHANGE PROTEIN DSBE"/>
    <property type="match status" value="1"/>
</dbReference>
<dbReference type="OrthoDB" id="6399635at2"/>
<dbReference type="Pfam" id="PF00578">
    <property type="entry name" value="AhpC-TSA"/>
    <property type="match status" value="1"/>
</dbReference>
<sequence>MKKRIFFKYILGAFSLFMGKDLLAQKTGNTQISLTIKPYKNTWVYIGNYFGKFTNLTDSVYLNEQSTGVLKKSEKYPEGIYFAISPKKALLFEFLMDGTQHFQIVADTTNLKNVTITGSKENEYYSTYTKYIAQHSQNIHQLELSLSSAKTNADSTKIRQEISQKMNAFNQYRLDFVKQHPNSLLATYFQAMQRPIAPKIVGKDSTAPFYYVQEHYWDNVDLSDDRLLRTPFFEPKMDEYFKYYVSPEPDSVIKSVNHILLYSREGKEIHQYLLGKFTDKYINPEIMGQDKVFLYLFDNYYSKGDTTWLNDKQKKFIFERAYSLMANQIGEPAPSLDLKDSTGTVQPLNTVNGKYTLVIFWDPDCSHCKVIVPKIDSIYNAKWKSLGMKVYAVNTAEDNVKGWNQYVENHHLGDWINVTQSTAEREADAASNRANYRQLYDVYQTPTIYLLDKDKRIIAKKLTVDQIDGLLTTKEKVKK</sequence>
<dbReference type="InterPro" id="IPR000866">
    <property type="entry name" value="AhpC/TSA"/>
</dbReference>
<dbReference type="RefSeq" id="WP_131328575.1">
    <property type="nucleotide sequence ID" value="NZ_CP044016.1"/>
</dbReference>
<dbReference type="EMBL" id="CP044016">
    <property type="protein sequence ID" value="QES87687.1"/>
    <property type="molecule type" value="Genomic_DNA"/>
</dbReference>
<dbReference type="Gene3D" id="3.40.30.10">
    <property type="entry name" value="Glutaredoxin"/>
    <property type="match status" value="1"/>
</dbReference>